<evidence type="ECO:0000313" key="3">
    <source>
        <dbReference type="Proteomes" id="UP000789901"/>
    </source>
</evidence>
<evidence type="ECO:0000313" key="2">
    <source>
        <dbReference type="EMBL" id="CAG8840766.1"/>
    </source>
</evidence>
<gene>
    <name evidence="2" type="ORF">GMARGA_LOCUS35068</name>
</gene>
<comment type="caution">
    <text evidence="2">The sequence shown here is derived from an EMBL/GenBank/DDBJ whole genome shotgun (WGS) entry which is preliminary data.</text>
</comment>
<keyword evidence="1" id="KW-1133">Transmembrane helix</keyword>
<feature type="non-terminal residue" evidence="2">
    <location>
        <position position="1"/>
    </location>
</feature>
<accession>A0ABN7WTY9</accession>
<dbReference type="EMBL" id="CAJVQB010063664">
    <property type="protein sequence ID" value="CAG8840766.1"/>
    <property type="molecule type" value="Genomic_DNA"/>
</dbReference>
<reference evidence="2 3" key="1">
    <citation type="submission" date="2021-06" db="EMBL/GenBank/DDBJ databases">
        <authorList>
            <person name="Kallberg Y."/>
            <person name="Tangrot J."/>
            <person name="Rosling A."/>
        </authorList>
    </citation>
    <scope>NUCLEOTIDE SEQUENCE [LARGE SCALE GENOMIC DNA]</scope>
    <source>
        <strain evidence="2 3">120-4 pot B 10/14</strain>
    </source>
</reference>
<sequence length="108" mass="12520">PETMALQVISPVTYNLPPKLAHTKPFLITAEAMVLDRTDQFQAITNLEAIKRYQFNARYMSSRSLRLAIDWLFLCCGCAINLHFWALVDFCEYQFKKIDVIIENTGSW</sequence>
<keyword evidence="3" id="KW-1185">Reference proteome</keyword>
<feature type="transmembrane region" description="Helical" evidence="1">
    <location>
        <begin position="68"/>
        <end position="88"/>
    </location>
</feature>
<keyword evidence="1" id="KW-0812">Transmembrane</keyword>
<evidence type="ECO:0000256" key="1">
    <source>
        <dbReference type="SAM" id="Phobius"/>
    </source>
</evidence>
<dbReference type="Proteomes" id="UP000789901">
    <property type="component" value="Unassembled WGS sequence"/>
</dbReference>
<name>A0ABN7WTY9_GIGMA</name>
<keyword evidence="1" id="KW-0472">Membrane</keyword>
<organism evidence="2 3">
    <name type="scientific">Gigaspora margarita</name>
    <dbReference type="NCBI Taxonomy" id="4874"/>
    <lineage>
        <taxon>Eukaryota</taxon>
        <taxon>Fungi</taxon>
        <taxon>Fungi incertae sedis</taxon>
        <taxon>Mucoromycota</taxon>
        <taxon>Glomeromycotina</taxon>
        <taxon>Glomeromycetes</taxon>
        <taxon>Diversisporales</taxon>
        <taxon>Gigasporaceae</taxon>
        <taxon>Gigaspora</taxon>
    </lineage>
</organism>
<protein>
    <submittedName>
        <fullName evidence="2">30347_t:CDS:1</fullName>
    </submittedName>
</protein>
<proteinExistence type="predicted"/>